<feature type="domain" description="NodB homology" evidence="1">
    <location>
        <begin position="54"/>
        <end position="279"/>
    </location>
</feature>
<dbReference type="VEuPathDB" id="FungiDB:PYU1_G002184"/>
<dbReference type="CDD" id="cd10958">
    <property type="entry name" value="CE4_NodB_like_2"/>
    <property type="match status" value="1"/>
</dbReference>
<reference evidence="2" key="3">
    <citation type="submission" date="2014-11" db="UniProtKB">
        <authorList>
            <consortium name="EnsemblProtists"/>
        </authorList>
    </citation>
    <scope>IDENTIFICATION</scope>
    <source>
        <strain evidence="2">DAOM BR144</strain>
    </source>
</reference>
<reference evidence="3" key="2">
    <citation type="submission" date="2010-04" db="EMBL/GenBank/DDBJ databases">
        <authorList>
            <person name="Buell R."/>
            <person name="Hamilton J."/>
            <person name="Hostetler J."/>
        </authorList>
    </citation>
    <scope>NUCLEOTIDE SEQUENCE [LARGE SCALE GENOMIC DNA]</scope>
    <source>
        <strain evidence="3">DAOM:BR144</strain>
    </source>
</reference>
<dbReference type="Gene3D" id="3.20.20.370">
    <property type="entry name" value="Glycoside hydrolase/deacetylase"/>
    <property type="match status" value="1"/>
</dbReference>
<dbReference type="EnsemblProtists" id="PYU1_T002186">
    <property type="protein sequence ID" value="PYU1_T002186"/>
    <property type="gene ID" value="PYU1_G002184"/>
</dbReference>
<dbReference type="PROSITE" id="PS51677">
    <property type="entry name" value="NODB"/>
    <property type="match status" value="1"/>
</dbReference>
<dbReference type="Proteomes" id="UP000019132">
    <property type="component" value="Unassembled WGS sequence"/>
</dbReference>
<dbReference type="InterPro" id="IPR050248">
    <property type="entry name" value="Polysacc_deacetylase_ArnD"/>
</dbReference>
<keyword evidence="3" id="KW-1185">Reference proteome</keyword>
<dbReference type="eggNOG" id="ENOG502RFZJ">
    <property type="taxonomic scope" value="Eukaryota"/>
</dbReference>
<dbReference type="GO" id="GO:0004099">
    <property type="term" value="F:chitin deacetylase activity"/>
    <property type="evidence" value="ECO:0007669"/>
    <property type="project" value="UniProtKB-ARBA"/>
</dbReference>
<dbReference type="GO" id="GO:0005975">
    <property type="term" value="P:carbohydrate metabolic process"/>
    <property type="evidence" value="ECO:0007669"/>
    <property type="project" value="InterPro"/>
</dbReference>
<dbReference type="STRING" id="431595.K3WB45"/>
<dbReference type="AlphaFoldDB" id="K3WB45"/>
<organism evidence="2 3">
    <name type="scientific">Globisporangium ultimum (strain ATCC 200006 / CBS 805.95 / DAOM BR144)</name>
    <name type="common">Pythium ultimum</name>
    <dbReference type="NCBI Taxonomy" id="431595"/>
    <lineage>
        <taxon>Eukaryota</taxon>
        <taxon>Sar</taxon>
        <taxon>Stramenopiles</taxon>
        <taxon>Oomycota</taxon>
        <taxon>Peronosporomycetes</taxon>
        <taxon>Pythiales</taxon>
        <taxon>Pythiaceae</taxon>
        <taxon>Globisporangium</taxon>
    </lineage>
</organism>
<accession>K3WB45</accession>
<sequence length="279" mass="30911">MAVITSVLQIAAATLALALLLLLLLAYVQPRWFMRFLAWASHPSVLWCVNTSERVCSLTIDDAPSASTPLILDILKQHNVKATFFIISDRITGNEDVVRRIVREGHTLGNHLTEDRASVLDALHVFEQKLKECDRAIRVYQPDASVPVVPLAAVAAVADEVRKAEAETTKLLNGSNGAPNSSSVTLVRWLRPASGWFTSSMREVIQTNGYRICLGSVYPHDAQIKFEFLNALHLRTFTGNGSVIIVHDRKWTVGVLQAALPALTKKLRFVSLNELIQHE</sequence>
<dbReference type="InterPro" id="IPR011330">
    <property type="entry name" value="Glyco_hydro/deAcase_b/a-brl"/>
</dbReference>
<protein>
    <recommendedName>
        <fullName evidence="1">NodB homology domain-containing protein</fullName>
    </recommendedName>
</protein>
<evidence type="ECO:0000259" key="1">
    <source>
        <dbReference type="PROSITE" id="PS51677"/>
    </source>
</evidence>
<reference evidence="3" key="1">
    <citation type="journal article" date="2010" name="Genome Biol.">
        <title>Genome sequence of the necrotrophic plant pathogen Pythium ultimum reveals original pathogenicity mechanisms and effector repertoire.</title>
        <authorList>
            <person name="Levesque C.A."/>
            <person name="Brouwer H."/>
            <person name="Cano L."/>
            <person name="Hamilton J.P."/>
            <person name="Holt C."/>
            <person name="Huitema E."/>
            <person name="Raffaele S."/>
            <person name="Robideau G.P."/>
            <person name="Thines M."/>
            <person name="Win J."/>
            <person name="Zerillo M.M."/>
            <person name="Beakes G.W."/>
            <person name="Boore J.L."/>
            <person name="Busam D."/>
            <person name="Dumas B."/>
            <person name="Ferriera S."/>
            <person name="Fuerstenberg S.I."/>
            <person name="Gachon C.M."/>
            <person name="Gaulin E."/>
            <person name="Govers F."/>
            <person name="Grenville-Briggs L."/>
            <person name="Horner N."/>
            <person name="Hostetler J."/>
            <person name="Jiang R.H."/>
            <person name="Johnson J."/>
            <person name="Krajaejun T."/>
            <person name="Lin H."/>
            <person name="Meijer H.J."/>
            <person name="Moore B."/>
            <person name="Morris P."/>
            <person name="Phuntmart V."/>
            <person name="Puiu D."/>
            <person name="Shetty J."/>
            <person name="Stajich J.E."/>
            <person name="Tripathy S."/>
            <person name="Wawra S."/>
            <person name="van West P."/>
            <person name="Whitty B.R."/>
            <person name="Coutinho P.M."/>
            <person name="Henrissat B."/>
            <person name="Martin F."/>
            <person name="Thomas P.D."/>
            <person name="Tyler B.M."/>
            <person name="De Vries R.P."/>
            <person name="Kamoun S."/>
            <person name="Yandell M."/>
            <person name="Tisserat N."/>
            <person name="Buell C.R."/>
        </authorList>
    </citation>
    <scope>NUCLEOTIDE SEQUENCE</scope>
    <source>
        <strain evidence="3">DAOM:BR144</strain>
    </source>
</reference>
<proteinExistence type="predicted"/>
<dbReference type="Pfam" id="PF01522">
    <property type="entry name" value="Polysacc_deac_1"/>
    <property type="match status" value="1"/>
</dbReference>
<dbReference type="OMA" id="GWFTTPM"/>
<dbReference type="InParanoid" id="K3WB45"/>
<evidence type="ECO:0000313" key="2">
    <source>
        <dbReference type="EnsemblProtists" id="PYU1_T002186"/>
    </source>
</evidence>
<dbReference type="HOGENOM" id="CLU_021264_3_0_1"/>
<name>K3WB45_GLOUD</name>
<dbReference type="SUPFAM" id="SSF88713">
    <property type="entry name" value="Glycoside hydrolase/deacetylase"/>
    <property type="match status" value="1"/>
</dbReference>
<dbReference type="PANTHER" id="PTHR10587">
    <property type="entry name" value="GLYCOSYL TRANSFERASE-RELATED"/>
    <property type="match status" value="1"/>
</dbReference>
<dbReference type="PANTHER" id="PTHR10587:SF137">
    <property type="entry name" value="4-DEOXY-4-FORMAMIDO-L-ARABINOSE-PHOSPHOUNDECAPRENOL DEFORMYLASE ARND-RELATED"/>
    <property type="match status" value="1"/>
</dbReference>
<evidence type="ECO:0000313" key="3">
    <source>
        <dbReference type="Proteomes" id="UP000019132"/>
    </source>
</evidence>
<dbReference type="InterPro" id="IPR002509">
    <property type="entry name" value="NODB_dom"/>
</dbReference>